<keyword evidence="1" id="KW-0614">Plasmid</keyword>
<evidence type="ECO:0000313" key="2">
    <source>
        <dbReference type="Proteomes" id="UP000623926"/>
    </source>
</evidence>
<name>A0ABD7D8H6_9ACTN</name>
<evidence type="ECO:0000313" key="1">
    <source>
        <dbReference type="EMBL" id="QRV39141.1"/>
    </source>
</evidence>
<geneLocation type="plasmid" evidence="1 2">
    <name>unnamed3</name>
</geneLocation>
<dbReference type="AlphaFoldDB" id="A0ABD7D8H6"/>
<dbReference type="RefSeq" id="WP_032750406.1">
    <property type="nucleotide sequence ID" value="NZ_CP070247.1"/>
</dbReference>
<reference evidence="1 2" key="1">
    <citation type="submission" date="2021-02" db="EMBL/GenBank/DDBJ databases">
        <title>FDA dAtabase for Regulatory Grade micrObial Sequences (FDA-ARGOS): Supporting development and validation of Infectious Disease Dx tests.</title>
        <authorList>
            <person name="Sproer C."/>
            <person name="Gronow S."/>
            <person name="Severitt S."/>
            <person name="Schroder I."/>
            <person name="Tallon L."/>
            <person name="Sadzewicz L."/>
            <person name="Zhao X."/>
            <person name="Boylan J."/>
            <person name="Ott S."/>
            <person name="Bowen H."/>
            <person name="Vavikolanu K."/>
            <person name="Mehta A."/>
            <person name="Aluvathingal J."/>
            <person name="Nadendla S."/>
            <person name="Lowell S."/>
            <person name="Myers T."/>
            <person name="Yan Y."/>
            <person name="Sichtig H."/>
        </authorList>
    </citation>
    <scope>NUCLEOTIDE SEQUENCE [LARGE SCALE GENOMIC DNA]</scope>
    <source>
        <strain evidence="1 2">FDAARGOS_1212</strain>
        <plasmid evidence="1 2">unnamed3</plasmid>
    </source>
</reference>
<organism evidence="1 2">
    <name type="scientific">Streptomyces californicus</name>
    <dbReference type="NCBI Taxonomy" id="67351"/>
    <lineage>
        <taxon>Bacteria</taxon>
        <taxon>Bacillati</taxon>
        <taxon>Actinomycetota</taxon>
        <taxon>Actinomycetes</taxon>
        <taxon>Kitasatosporales</taxon>
        <taxon>Streptomycetaceae</taxon>
        <taxon>Streptomyces</taxon>
    </lineage>
</organism>
<sequence>MTKPSLYGRYMGAAAAVREHDASCATCSRDRRCAAGRRLFGVLERLQDAYFTHQRSTRGTS</sequence>
<dbReference type="EMBL" id="CP070247">
    <property type="protein sequence ID" value="QRV39141.1"/>
    <property type="molecule type" value="Genomic_DNA"/>
</dbReference>
<gene>
    <name evidence="1" type="ORF">I6J42_34220</name>
</gene>
<protein>
    <submittedName>
        <fullName evidence="1">Uncharacterized protein</fullName>
    </submittedName>
</protein>
<proteinExistence type="predicted"/>
<dbReference type="Proteomes" id="UP000623926">
    <property type="component" value="Plasmid unnamed3"/>
</dbReference>
<accession>A0ABD7D8H6</accession>